<dbReference type="GO" id="GO:0000055">
    <property type="term" value="P:ribosomal large subunit export from nucleus"/>
    <property type="evidence" value="ECO:0007669"/>
    <property type="project" value="EnsemblFungi"/>
</dbReference>
<protein>
    <recommendedName>
        <fullName evidence="1">60S ribosomal export protein NMD3</fullName>
    </recommendedName>
</protein>
<evidence type="ECO:0000259" key="2">
    <source>
        <dbReference type="Pfam" id="PF04981"/>
    </source>
</evidence>
<dbReference type="PANTHER" id="PTHR12746:SF2">
    <property type="entry name" value="60S RIBOSOMAL EXPORT PROTEIN NMD3"/>
    <property type="match status" value="1"/>
</dbReference>
<dbReference type="GO" id="GO:0005634">
    <property type="term" value="C:nucleus"/>
    <property type="evidence" value="ECO:0007669"/>
    <property type="project" value="UniProtKB-SubCell"/>
</dbReference>
<sequence>MVILCCNCGIDILPDSRNMCDRCTINTGNFLSKIRKTTVIESCRGCERYHIPPKSWREYAWGSQDLLMFCIGKNKTIKDTNIVDTAFIKTEEHSKTILIDIKVENEGIIQRTELKYVVRNRQCGDCMRRESKQFWNSAVQLRQHPSSTRTFLYLELLIKMHRAHLDTSNIKERKSGIDFYFTCRNSAVKFTKFLNNFYFIKSKDSNRLISEDRSNNTVNQKSTFSCELLPFCTDDLVAIKNKLYLVKKVKSVIEVTELETGATKTYGGRDYFGNELDFKQLQRSGDLVEYDVLISYEQNKLNYVTLCDSKERTFEVETEMKLKENDCVLGYYTVGKWYADQYSVQDVILARKYNNKKKEYKMKIEKELDREMRLFIEDIAEEKAMLEEVVEIEPNELTKKFMKL</sequence>
<dbReference type="GO" id="GO:0043023">
    <property type="term" value="F:ribosomal large subunit binding"/>
    <property type="evidence" value="ECO:0007669"/>
    <property type="project" value="EnsemblFungi"/>
</dbReference>
<keyword evidence="1" id="KW-0813">Transport</keyword>
<comment type="caution">
    <text evidence="3">The sequence shown here is derived from an EMBL/GenBank/DDBJ whole genome shotgun (WGS) entry which is preliminary data.</text>
</comment>
<keyword evidence="1" id="KW-0653">Protein transport</keyword>
<keyword evidence="1" id="KW-0539">Nucleus</keyword>
<evidence type="ECO:0000313" key="4">
    <source>
        <dbReference type="Proteomes" id="UP000192639"/>
    </source>
</evidence>
<dbReference type="Pfam" id="PF04981">
    <property type="entry name" value="NMD3"/>
    <property type="match status" value="1"/>
</dbReference>
<gene>
    <name evidence="3" type="primary">NMD3</name>
    <name evidence="3" type="ORF">ECANGB1_1168</name>
</gene>
<dbReference type="InterPro" id="IPR039768">
    <property type="entry name" value="Nmd3"/>
</dbReference>
<comment type="similarity">
    <text evidence="1">Belongs to the NMD3 family.</text>
</comment>
<dbReference type="EMBL" id="LWDP01000033">
    <property type="protein sequence ID" value="ORD94076.1"/>
    <property type="molecule type" value="Genomic_DNA"/>
</dbReference>
<keyword evidence="1" id="KW-0963">Cytoplasm</keyword>
<dbReference type="OrthoDB" id="203821at2759"/>
<keyword evidence="4" id="KW-1185">Reference proteome</keyword>
<dbReference type="GO" id="GO:0030674">
    <property type="term" value="F:protein-macromolecule adaptor activity"/>
    <property type="evidence" value="ECO:0007669"/>
    <property type="project" value="EnsemblFungi"/>
</dbReference>
<evidence type="ECO:0000256" key="1">
    <source>
        <dbReference type="RuleBase" id="RU364108"/>
    </source>
</evidence>
<dbReference type="Proteomes" id="UP000192639">
    <property type="component" value="Unassembled WGS sequence"/>
</dbReference>
<dbReference type="GO" id="GO:0005829">
    <property type="term" value="C:cytosol"/>
    <property type="evidence" value="ECO:0007669"/>
    <property type="project" value="EnsemblFungi"/>
</dbReference>
<comment type="function">
    <text evidence="1">Acts as an adapter for the XPO1/CRM1-mediated export of the 60S ribosomal subunit.</text>
</comment>
<comment type="subcellular location">
    <subcellularLocation>
        <location evidence="1">Cytoplasm</location>
    </subcellularLocation>
    <subcellularLocation>
        <location evidence="1">Nucleus</location>
    </subcellularLocation>
</comment>
<feature type="domain" description="Nmd3 N-terminal" evidence="2">
    <location>
        <begin position="5"/>
        <end position="228"/>
    </location>
</feature>
<dbReference type="GO" id="GO:0070180">
    <property type="term" value="F:large ribosomal subunit rRNA binding"/>
    <property type="evidence" value="ECO:0007669"/>
    <property type="project" value="EnsemblFungi"/>
</dbReference>
<reference evidence="3 4" key="1">
    <citation type="journal article" date="2017" name="Environ. Microbiol.">
        <title>Decay of the glycolytic pathway and adaptation to intranuclear parasitism within Enterocytozoonidae microsporidia.</title>
        <authorList>
            <person name="Wiredu Boakye D."/>
            <person name="Jaroenlak P."/>
            <person name="Prachumwat A."/>
            <person name="Williams T.A."/>
            <person name="Bateman K.S."/>
            <person name="Itsathitphaisarn O."/>
            <person name="Sritunyalucksana K."/>
            <person name="Paszkiewicz K.H."/>
            <person name="Moore K.A."/>
            <person name="Stentiford G.D."/>
            <person name="Williams B.A."/>
        </authorList>
    </citation>
    <scope>NUCLEOTIDE SEQUENCE [LARGE SCALE GENOMIC DNA]</scope>
    <source>
        <strain evidence="3 4">GB1</strain>
    </source>
</reference>
<evidence type="ECO:0000313" key="3">
    <source>
        <dbReference type="EMBL" id="ORD94076.1"/>
    </source>
</evidence>
<dbReference type="GO" id="GO:0015031">
    <property type="term" value="P:protein transport"/>
    <property type="evidence" value="ECO:0007669"/>
    <property type="project" value="UniProtKB-KW"/>
</dbReference>
<dbReference type="VEuPathDB" id="MicrosporidiaDB:ECANGB1_1168"/>
<dbReference type="AlphaFoldDB" id="A0A1Y1S6M4"/>
<accession>A0A1Y1S6M4</accession>
<dbReference type="PANTHER" id="PTHR12746">
    <property type="entry name" value="NONSENSE-MEDIATED MRNA DECAY PROTEIN 3"/>
    <property type="match status" value="1"/>
</dbReference>
<name>A0A1Y1S6M4_9MICR</name>
<dbReference type="InterPro" id="IPR007064">
    <property type="entry name" value="Nmd3_N"/>
</dbReference>
<proteinExistence type="inferred from homology"/>
<organism evidence="3 4">
    <name type="scientific">Enterospora canceri</name>
    <dbReference type="NCBI Taxonomy" id="1081671"/>
    <lineage>
        <taxon>Eukaryota</taxon>
        <taxon>Fungi</taxon>
        <taxon>Fungi incertae sedis</taxon>
        <taxon>Microsporidia</taxon>
        <taxon>Enterocytozoonidae</taxon>
        <taxon>Enterospora</taxon>
    </lineage>
</organism>